<dbReference type="PANTHER" id="PTHR43096:SF48">
    <property type="entry name" value="CHAPERONE PROTEIN DNAJ"/>
    <property type="match status" value="1"/>
</dbReference>
<dbReference type="RefSeq" id="WP_002451855.1">
    <property type="nucleotide sequence ID" value="NZ_CP054017.1"/>
</dbReference>
<dbReference type="InterPro" id="IPR001305">
    <property type="entry name" value="HSP_DnaJ_Cys-rich_dom"/>
</dbReference>
<evidence type="ECO:0000256" key="12">
    <source>
        <dbReference type="ARBA" id="ARBA00067609"/>
    </source>
</evidence>
<feature type="binding site" evidence="13">
    <location>
        <position position="165"/>
    </location>
    <ligand>
        <name>Zn(2+)</name>
        <dbReference type="ChEBI" id="CHEBI:29105"/>
        <label>2</label>
    </ligand>
</feature>
<keyword evidence="7 13" id="KW-0863">Zinc-finger</keyword>
<dbReference type="InterPro" id="IPR018253">
    <property type="entry name" value="DnaJ_domain_CS"/>
</dbReference>
<evidence type="ECO:0000256" key="6">
    <source>
        <dbReference type="ARBA" id="ARBA00022737"/>
    </source>
</evidence>
<dbReference type="PROSITE" id="PS00636">
    <property type="entry name" value="DNAJ_1"/>
    <property type="match status" value="1"/>
</dbReference>
<feature type="repeat" description="CXXCXGXG motif" evidence="13">
    <location>
        <begin position="191"/>
        <end position="198"/>
    </location>
</feature>
<dbReference type="HAMAP" id="MF_01152">
    <property type="entry name" value="DnaJ"/>
    <property type="match status" value="1"/>
</dbReference>
<protein>
    <recommendedName>
        <fullName evidence="12 13">Chaperone protein DnaJ</fullName>
    </recommendedName>
</protein>
<dbReference type="InterPro" id="IPR012724">
    <property type="entry name" value="DnaJ"/>
</dbReference>
<evidence type="ECO:0000256" key="5">
    <source>
        <dbReference type="ARBA" id="ARBA00022723"/>
    </source>
</evidence>
<evidence type="ECO:0000313" key="17">
    <source>
        <dbReference type="EMBL" id="PTI50455.1"/>
    </source>
</evidence>
<dbReference type="GO" id="GO:0005737">
    <property type="term" value="C:cytoplasm"/>
    <property type="evidence" value="ECO:0007669"/>
    <property type="project" value="UniProtKB-SubCell"/>
</dbReference>
<evidence type="ECO:0000259" key="15">
    <source>
        <dbReference type="PROSITE" id="PS50076"/>
    </source>
</evidence>
<dbReference type="Pfam" id="PF00684">
    <property type="entry name" value="DnaJ_CXXCXGXG"/>
    <property type="match status" value="1"/>
</dbReference>
<dbReference type="GO" id="GO:0051082">
    <property type="term" value="F:unfolded protein binding"/>
    <property type="evidence" value="ECO:0007669"/>
    <property type="project" value="UniProtKB-UniRule"/>
</dbReference>
<dbReference type="CDD" id="cd10719">
    <property type="entry name" value="DnaJ_zf"/>
    <property type="match status" value="1"/>
</dbReference>
<keyword evidence="4 13" id="KW-0235">DNA replication</keyword>
<dbReference type="InterPro" id="IPR001623">
    <property type="entry name" value="DnaJ_domain"/>
</dbReference>
<dbReference type="EMBL" id="PZEV01000029">
    <property type="protein sequence ID" value="PTI50455.1"/>
    <property type="molecule type" value="Genomic_DNA"/>
</dbReference>
<evidence type="ECO:0000313" key="18">
    <source>
        <dbReference type="Proteomes" id="UP000240717"/>
    </source>
</evidence>
<comment type="similarity">
    <text evidence="11 13">Belongs to the DnaJ family.</text>
</comment>
<feature type="domain" description="J" evidence="15">
    <location>
        <begin position="5"/>
        <end position="69"/>
    </location>
</feature>
<dbReference type="SMART" id="SM00271">
    <property type="entry name" value="DnaJ"/>
    <property type="match status" value="1"/>
</dbReference>
<dbReference type="GO" id="GO:0042026">
    <property type="term" value="P:protein refolding"/>
    <property type="evidence" value="ECO:0007669"/>
    <property type="project" value="TreeGrafter"/>
</dbReference>
<accession>A0A2T4PZ89</accession>
<evidence type="ECO:0000256" key="13">
    <source>
        <dbReference type="HAMAP-Rule" id="MF_01152"/>
    </source>
</evidence>
<feature type="binding site" evidence="13">
    <location>
        <position position="194"/>
    </location>
    <ligand>
        <name>Zn(2+)</name>
        <dbReference type="ChEBI" id="CHEBI:29105"/>
        <label>2</label>
    </ligand>
</feature>
<dbReference type="Pfam" id="PF00226">
    <property type="entry name" value="DnaJ"/>
    <property type="match status" value="1"/>
</dbReference>
<organism evidence="17 18">
    <name type="scientific">Staphylococcus warneri</name>
    <dbReference type="NCBI Taxonomy" id="1292"/>
    <lineage>
        <taxon>Bacteria</taxon>
        <taxon>Bacillati</taxon>
        <taxon>Bacillota</taxon>
        <taxon>Bacilli</taxon>
        <taxon>Bacillales</taxon>
        <taxon>Staphylococcaceae</taxon>
        <taxon>Staphylococcus</taxon>
    </lineage>
</organism>
<dbReference type="Gene3D" id="2.60.260.20">
    <property type="entry name" value="Urease metallochaperone UreE, N-terminal domain"/>
    <property type="match status" value="2"/>
</dbReference>
<feature type="binding site" evidence="13">
    <location>
        <position position="148"/>
    </location>
    <ligand>
        <name>Zn(2+)</name>
        <dbReference type="ChEBI" id="CHEBI:29105"/>
        <label>1</label>
    </ligand>
</feature>
<dbReference type="NCBIfam" id="NF008035">
    <property type="entry name" value="PRK10767.1"/>
    <property type="match status" value="1"/>
</dbReference>
<proteinExistence type="inferred from homology"/>
<comment type="function">
    <text evidence="13">Participates actively in the response to hyperosmotic and heat shock by preventing the aggregation of stress-denatured proteins and by disaggregating proteins, also in an autonomous, DnaK-independent fashion. Unfolded proteins bind initially to DnaJ; upon interaction with the DnaJ-bound protein, DnaK hydrolyzes its bound ATP, resulting in the formation of a stable complex. GrpE releases ADP from DnaK; ATP binding to DnaK triggers the release of the substrate protein, thus completing the reaction cycle. Several rounds of ATP-dependent interactions between DnaJ, DnaK and GrpE are required for fully efficient folding. Also involved, together with DnaK and GrpE, in the DNA replication of plasmids through activation of initiation proteins.</text>
</comment>
<evidence type="ECO:0000256" key="2">
    <source>
        <dbReference type="ARBA" id="ARBA00011738"/>
    </source>
</evidence>
<evidence type="ECO:0000256" key="8">
    <source>
        <dbReference type="ARBA" id="ARBA00022833"/>
    </source>
</evidence>
<feature type="zinc finger region" description="CR-type" evidence="14">
    <location>
        <begin position="135"/>
        <end position="217"/>
    </location>
</feature>
<sequence>MAKRDYYEVLGVSKGASKDEIKKAYRKLSKKYHPDINKEEGADEKFKEISEAYEVLSDDNKRANYDQFGHAGAQGGFGSQGFGGGDFGGFSGGGFEDIFSSFFGGASRQRDPNAPRKGDDLQYTMTITFDEAVFGGKKEISIRKDVTCHTCNGEGAKPGTNKKTCSYCNGAGSVSVEQNTILGRVRTEQVCPKCEGSGQEFEEPCPTCHGKGTENKTVKLEVTIPEGVDNEQQIRLAGEGSPGVNGGPSGDLYVVFRVKPSEVFKRDGDDIYYDLNISFPQAALGDEVKIPTLNSNVVLTIPAGTQTGKQFRLKDKGIKNVHGYGHGDLFVNIKVLTPTKMTERQKELMKEFADINGEDLTEQPSNFKDKAKRFFKGE</sequence>
<keyword evidence="8 13" id="KW-0862">Zinc</keyword>
<dbReference type="NCBIfam" id="NF010873">
    <property type="entry name" value="PRK14280.1"/>
    <property type="match status" value="1"/>
</dbReference>
<dbReference type="Gene3D" id="1.10.287.110">
    <property type="entry name" value="DnaJ domain"/>
    <property type="match status" value="1"/>
</dbReference>
<dbReference type="GO" id="GO:0009408">
    <property type="term" value="P:response to heat"/>
    <property type="evidence" value="ECO:0007669"/>
    <property type="project" value="InterPro"/>
</dbReference>
<dbReference type="GO" id="GO:0006260">
    <property type="term" value="P:DNA replication"/>
    <property type="evidence" value="ECO:0007669"/>
    <property type="project" value="UniProtKB-KW"/>
</dbReference>
<evidence type="ECO:0000256" key="1">
    <source>
        <dbReference type="ARBA" id="ARBA00004496"/>
    </source>
</evidence>
<comment type="subcellular location">
    <subcellularLocation>
        <location evidence="1 13">Cytoplasm</location>
    </subcellularLocation>
</comment>
<comment type="caution">
    <text evidence="17">The sequence shown here is derived from an EMBL/GenBank/DDBJ whole genome shotgun (WGS) entry which is preliminary data.</text>
</comment>
<evidence type="ECO:0000256" key="11">
    <source>
        <dbReference type="ARBA" id="ARBA00061004"/>
    </source>
</evidence>
<evidence type="ECO:0000256" key="4">
    <source>
        <dbReference type="ARBA" id="ARBA00022705"/>
    </source>
</evidence>
<dbReference type="CDD" id="cd10747">
    <property type="entry name" value="DnaJ_C"/>
    <property type="match status" value="1"/>
</dbReference>
<evidence type="ECO:0000259" key="16">
    <source>
        <dbReference type="PROSITE" id="PS51188"/>
    </source>
</evidence>
<dbReference type="AlphaFoldDB" id="A0A2T4PZ89"/>
<dbReference type="Gene3D" id="2.10.230.10">
    <property type="entry name" value="Heat shock protein DnaJ, cysteine-rich domain"/>
    <property type="match status" value="1"/>
</dbReference>
<dbReference type="PROSITE" id="PS51188">
    <property type="entry name" value="ZF_CR"/>
    <property type="match status" value="1"/>
</dbReference>
<comment type="domain">
    <text evidence="13">The J domain is necessary and sufficient to stimulate DnaK ATPase activity. Zinc center 1 plays an important role in the autonomous, DnaK-independent chaperone activity of DnaJ. Zinc center 2 is essential for interaction with DnaK and for DnaJ activity.</text>
</comment>
<dbReference type="Pfam" id="PF01556">
    <property type="entry name" value="DnaJ_C"/>
    <property type="match status" value="1"/>
</dbReference>
<dbReference type="SUPFAM" id="SSF57938">
    <property type="entry name" value="DnaJ/Hsp40 cysteine-rich domain"/>
    <property type="match status" value="1"/>
</dbReference>
<dbReference type="FunFam" id="1.10.287.110:FF:000031">
    <property type="entry name" value="Molecular chaperone DnaJ"/>
    <property type="match status" value="1"/>
</dbReference>
<evidence type="ECO:0000256" key="3">
    <source>
        <dbReference type="ARBA" id="ARBA00022490"/>
    </source>
</evidence>
<dbReference type="SUPFAM" id="SSF49493">
    <property type="entry name" value="HSP40/DnaJ peptide-binding domain"/>
    <property type="match status" value="2"/>
</dbReference>
<feature type="binding site" evidence="13">
    <location>
        <position position="191"/>
    </location>
    <ligand>
        <name>Zn(2+)</name>
        <dbReference type="ChEBI" id="CHEBI:29105"/>
        <label>2</label>
    </ligand>
</feature>
<gene>
    <name evidence="13" type="primary">dnaJ</name>
    <name evidence="17" type="ORF">BU085_08870</name>
</gene>
<feature type="binding site" evidence="13">
    <location>
        <position position="205"/>
    </location>
    <ligand>
        <name>Zn(2+)</name>
        <dbReference type="ChEBI" id="CHEBI:29105"/>
        <label>1</label>
    </ligand>
</feature>
<dbReference type="NCBIfam" id="TIGR02349">
    <property type="entry name" value="DnaJ_bact"/>
    <property type="match status" value="1"/>
</dbReference>
<reference evidence="17 18" key="1">
    <citation type="journal article" date="2016" name="Front. Microbiol.">
        <title>Comprehensive Phylogenetic Analysis of Bovine Non-aureus Staphylococci Species Based on Whole-Genome Sequencing.</title>
        <authorList>
            <person name="Naushad S."/>
            <person name="Barkema H.W."/>
            <person name="Luby C."/>
            <person name="Condas L.A."/>
            <person name="Nobrega D.B."/>
            <person name="Carson D.A."/>
            <person name="De Buck J."/>
        </authorList>
    </citation>
    <scope>NUCLEOTIDE SEQUENCE [LARGE SCALE GENOMIC DNA]</scope>
    <source>
        <strain evidence="17 18">SNUC 2993</strain>
    </source>
</reference>
<evidence type="ECO:0000256" key="14">
    <source>
        <dbReference type="PROSITE-ProRule" id="PRU00546"/>
    </source>
</evidence>
<feature type="repeat" description="CXXCXGXG motif" evidence="13">
    <location>
        <begin position="165"/>
        <end position="172"/>
    </location>
</feature>
<feature type="binding site" evidence="13">
    <location>
        <position position="168"/>
    </location>
    <ligand>
        <name>Zn(2+)</name>
        <dbReference type="ChEBI" id="CHEBI:29105"/>
        <label>2</label>
    </ligand>
</feature>
<keyword evidence="5 13" id="KW-0479">Metal-binding</keyword>
<dbReference type="PRINTS" id="PR00625">
    <property type="entry name" value="JDOMAIN"/>
</dbReference>
<feature type="domain" description="CR-type" evidence="16">
    <location>
        <begin position="135"/>
        <end position="217"/>
    </location>
</feature>
<evidence type="ECO:0000256" key="7">
    <source>
        <dbReference type="ARBA" id="ARBA00022771"/>
    </source>
</evidence>
<dbReference type="GO" id="GO:0005524">
    <property type="term" value="F:ATP binding"/>
    <property type="evidence" value="ECO:0007669"/>
    <property type="project" value="InterPro"/>
</dbReference>
<dbReference type="FunFam" id="2.60.260.20:FF:000004">
    <property type="entry name" value="Molecular chaperone DnaJ"/>
    <property type="match status" value="1"/>
</dbReference>
<dbReference type="Proteomes" id="UP000240717">
    <property type="component" value="Unassembled WGS sequence"/>
</dbReference>
<feature type="binding site" evidence="13">
    <location>
        <position position="151"/>
    </location>
    <ligand>
        <name>Zn(2+)</name>
        <dbReference type="ChEBI" id="CHEBI:29105"/>
        <label>1</label>
    </ligand>
</feature>
<dbReference type="GO" id="GO:0008270">
    <property type="term" value="F:zinc ion binding"/>
    <property type="evidence" value="ECO:0007669"/>
    <property type="project" value="UniProtKB-UniRule"/>
</dbReference>
<dbReference type="InterPro" id="IPR036410">
    <property type="entry name" value="HSP_DnaJ_Cys-rich_dom_sf"/>
</dbReference>
<comment type="subunit">
    <text evidence="2 13">Homodimer.</text>
</comment>
<dbReference type="SUPFAM" id="SSF46565">
    <property type="entry name" value="Chaperone J-domain"/>
    <property type="match status" value="1"/>
</dbReference>
<evidence type="ECO:0000256" key="10">
    <source>
        <dbReference type="ARBA" id="ARBA00023186"/>
    </source>
</evidence>
<evidence type="ECO:0000256" key="9">
    <source>
        <dbReference type="ARBA" id="ARBA00023016"/>
    </source>
</evidence>
<dbReference type="PROSITE" id="PS50076">
    <property type="entry name" value="DNAJ_2"/>
    <property type="match status" value="1"/>
</dbReference>
<keyword evidence="6 13" id="KW-0677">Repeat</keyword>
<dbReference type="FunFam" id="2.10.230.10:FF:000002">
    <property type="entry name" value="Molecular chaperone DnaJ"/>
    <property type="match status" value="1"/>
</dbReference>
<comment type="cofactor">
    <cofactor evidence="13">
        <name>Zn(2+)</name>
        <dbReference type="ChEBI" id="CHEBI:29105"/>
    </cofactor>
    <text evidence="13">Binds 2 Zn(2+) ions per monomer.</text>
</comment>
<dbReference type="GO" id="GO:0031072">
    <property type="term" value="F:heat shock protein binding"/>
    <property type="evidence" value="ECO:0007669"/>
    <property type="project" value="InterPro"/>
</dbReference>
<dbReference type="InterPro" id="IPR036869">
    <property type="entry name" value="J_dom_sf"/>
</dbReference>
<feature type="repeat" description="CXXCXGXG motif" evidence="13">
    <location>
        <begin position="205"/>
        <end position="212"/>
    </location>
</feature>
<keyword evidence="9 13" id="KW-0346">Stress response</keyword>
<name>A0A2T4PZ89_STAWA</name>
<dbReference type="PANTHER" id="PTHR43096">
    <property type="entry name" value="DNAJ HOMOLOG 1, MITOCHONDRIAL-RELATED"/>
    <property type="match status" value="1"/>
</dbReference>
<feature type="repeat" description="CXXCXGXG motif" evidence="13">
    <location>
        <begin position="148"/>
        <end position="155"/>
    </location>
</feature>
<keyword evidence="10 13" id="KW-0143">Chaperone</keyword>
<dbReference type="CDD" id="cd06257">
    <property type="entry name" value="DnaJ"/>
    <property type="match status" value="1"/>
</dbReference>
<keyword evidence="3 13" id="KW-0963">Cytoplasm</keyword>
<feature type="binding site" evidence="13">
    <location>
        <position position="208"/>
    </location>
    <ligand>
        <name>Zn(2+)</name>
        <dbReference type="ChEBI" id="CHEBI:29105"/>
        <label>1</label>
    </ligand>
</feature>
<dbReference type="STRING" id="1194526.A284_05820"/>
<dbReference type="InterPro" id="IPR002939">
    <property type="entry name" value="DnaJ_C"/>
</dbReference>
<dbReference type="InterPro" id="IPR008971">
    <property type="entry name" value="HSP40/DnaJ_pept-bd"/>
</dbReference>